<feature type="transmembrane region" description="Helical" evidence="7">
    <location>
        <begin position="358"/>
        <end position="377"/>
    </location>
</feature>
<evidence type="ECO:0000256" key="4">
    <source>
        <dbReference type="ARBA" id="ARBA00022989"/>
    </source>
</evidence>
<feature type="transmembrane region" description="Helical" evidence="7">
    <location>
        <begin position="198"/>
        <end position="217"/>
    </location>
</feature>
<feature type="transmembrane region" description="Helical" evidence="7">
    <location>
        <begin position="73"/>
        <end position="93"/>
    </location>
</feature>
<dbReference type="InterPro" id="IPR020846">
    <property type="entry name" value="MFS_dom"/>
</dbReference>
<dbReference type="SUPFAM" id="SSF103473">
    <property type="entry name" value="MFS general substrate transporter"/>
    <property type="match status" value="1"/>
</dbReference>
<evidence type="ECO:0000256" key="3">
    <source>
        <dbReference type="ARBA" id="ARBA00022692"/>
    </source>
</evidence>
<feature type="compositionally biased region" description="Acidic residues" evidence="6">
    <location>
        <begin position="36"/>
        <end position="51"/>
    </location>
</feature>
<feature type="transmembrane region" description="Helical" evidence="7">
    <location>
        <begin position="414"/>
        <end position="431"/>
    </location>
</feature>
<feature type="region of interest" description="Disordered" evidence="6">
    <location>
        <begin position="21"/>
        <end position="59"/>
    </location>
</feature>
<evidence type="ECO:0000259" key="8">
    <source>
        <dbReference type="PROSITE" id="PS50850"/>
    </source>
</evidence>
<feature type="transmembrane region" description="Helical" evidence="7">
    <location>
        <begin position="229"/>
        <end position="248"/>
    </location>
</feature>
<feature type="transmembrane region" description="Helical" evidence="7">
    <location>
        <begin position="320"/>
        <end position="338"/>
    </location>
</feature>
<keyword evidence="3 7" id="KW-0812">Transmembrane</keyword>
<evidence type="ECO:0000256" key="5">
    <source>
        <dbReference type="ARBA" id="ARBA00023136"/>
    </source>
</evidence>
<dbReference type="PANTHER" id="PTHR23502:SF51">
    <property type="entry name" value="QUINIDINE RESISTANCE PROTEIN 1-RELATED"/>
    <property type="match status" value="1"/>
</dbReference>
<evidence type="ECO:0000256" key="6">
    <source>
        <dbReference type="SAM" id="MobiDB-lite"/>
    </source>
</evidence>
<evidence type="ECO:0000256" key="1">
    <source>
        <dbReference type="ARBA" id="ARBA00004141"/>
    </source>
</evidence>
<feature type="transmembrane region" description="Helical" evidence="7">
    <location>
        <begin position="479"/>
        <end position="496"/>
    </location>
</feature>
<gene>
    <name evidence="9" type="ORF">SEPCBS119000_000547</name>
</gene>
<comment type="caution">
    <text evidence="9">The sequence shown here is derived from an EMBL/GenBank/DDBJ whole genome shotgun (WGS) entry which is preliminary data.</text>
</comment>
<dbReference type="Pfam" id="PF07690">
    <property type="entry name" value="MFS_1"/>
    <property type="match status" value="2"/>
</dbReference>
<dbReference type="EMBL" id="CAWUON010000003">
    <property type="protein sequence ID" value="CAK7263549.1"/>
    <property type="molecule type" value="Genomic_DNA"/>
</dbReference>
<feature type="domain" description="Major facilitator superfamily (MFS) profile" evidence="8">
    <location>
        <begin position="74"/>
        <end position="527"/>
    </location>
</feature>
<evidence type="ECO:0000256" key="2">
    <source>
        <dbReference type="ARBA" id="ARBA00022448"/>
    </source>
</evidence>
<feature type="transmembrane region" description="Helical" evidence="7">
    <location>
        <begin position="108"/>
        <end position="128"/>
    </location>
</feature>
<keyword evidence="2" id="KW-0813">Transport</keyword>
<keyword evidence="5 7" id="KW-0472">Membrane</keyword>
<evidence type="ECO:0000256" key="7">
    <source>
        <dbReference type="SAM" id="Phobius"/>
    </source>
</evidence>
<evidence type="ECO:0000313" key="9">
    <source>
        <dbReference type="EMBL" id="CAK7263549.1"/>
    </source>
</evidence>
<feature type="region of interest" description="Disordered" evidence="6">
    <location>
        <begin position="535"/>
        <end position="570"/>
    </location>
</feature>
<feature type="transmembrane region" description="Helical" evidence="7">
    <location>
        <begin position="168"/>
        <end position="186"/>
    </location>
</feature>
<dbReference type="InterPro" id="IPR011701">
    <property type="entry name" value="MFS"/>
</dbReference>
<keyword evidence="4 7" id="KW-1133">Transmembrane helix</keyword>
<keyword evidence="10" id="KW-1185">Reference proteome</keyword>
<dbReference type="Gene3D" id="1.20.1720.10">
    <property type="entry name" value="Multidrug resistance protein D"/>
    <property type="match status" value="1"/>
</dbReference>
<sequence length="570" mass="61250">MAAAVTGVGLPATAEAEHAAVDDKYLPAQSSSDSEPPSEDVVSDSAPEDDAAVPGPDAVPPRYSIHSTWTKRWIVLGASLGAFISPLTGQIYLPALGALARYFDITDAQVNLTVTTYMIFQGVTPMFIGGMADGIGRRPTFLLCFVIFIAANIGLALCRSYASLLVIRMIQSAGSASTVALSQAVVADIVSSAERGQYIGITIIPIVFAPSLGPVLGGLLSEYLGWRSIFWFLAIVGVVLGGLLAMFLPETCRKIVGDGSILPHPFHRTGHQLAKEAWQRRRKRAEPVLDAAAPTTAAPPLRMQVPNLLLSLQLASQKNIFLVLFNSSLLFAGFYAVATDLPRSLAAYGLSELEIGLCYLPIACGSIVAAFAVGPAINKNYRRHATKLGIPVDKSRQQDLSQFPIESARLETGLPLYYLTAAIMLCWGWALEKHAHIAVLCVLMFLHGVGMIGFQNAANALLVDITPGRAGAAVAANNLTRCLIGALATAVINPMIRAMGTGWAFFLIGAIYVVTSPGLFLLMFRGIAWRRDEQEKAARRQQRRQQRQADKERQIECDTAGMDQEADGEK</sequence>
<feature type="transmembrane region" description="Helical" evidence="7">
    <location>
        <begin position="502"/>
        <end position="524"/>
    </location>
</feature>
<dbReference type="PANTHER" id="PTHR23502">
    <property type="entry name" value="MAJOR FACILITATOR SUPERFAMILY"/>
    <property type="match status" value="1"/>
</dbReference>
<dbReference type="Gene3D" id="1.20.1250.20">
    <property type="entry name" value="MFS general substrate transporter like domains"/>
    <property type="match status" value="1"/>
</dbReference>
<feature type="compositionally biased region" description="Basic and acidic residues" evidence="6">
    <location>
        <begin position="547"/>
        <end position="556"/>
    </location>
</feature>
<dbReference type="Proteomes" id="UP001642502">
    <property type="component" value="Unassembled WGS sequence"/>
</dbReference>
<name>A0ABP0D6S0_9PEZI</name>
<dbReference type="PROSITE" id="PS50850">
    <property type="entry name" value="MFS"/>
    <property type="match status" value="1"/>
</dbReference>
<feature type="transmembrane region" description="Helical" evidence="7">
    <location>
        <begin position="140"/>
        <end position="162"/>
    </location>
</feature>
<accession>A0ABP0D6S0</accession>
<reference evidence="9 10" key="1">
    <citation type="submission" date="2024-01" db="EMBL/GenBank/DDBJ databases">
        <authorList>
            <person name="Allen C."/>
            <person name="Tagirdzhanova G."/>
        </authorList>
    </citation>
    <scope>NUCLEOTIDE SEQUENCE [LARGE SCALE GENOMIC DNA]</scope>
    <source>
        <strain evidence="9 10">CBS 119000</strain>
    </source>
</reference>
<organism evidence="9 10">
    <name type="scientific">Sporothrix epigloea</name>
    <dbReference type="NCBI Taxonomy" id="1892477"/>
    <lineage>
        <taxon>Eukaryota</taxon>
        <taxon>Fungi</taxon>
        <taxon>Dikarya</taxon>
        <taxon>Ascomycota</taxon>
        <taxon>Pezizomycotina</taxon>
        <taxon>Sordariomycetes</taxon>
        <taxon>Sordariomycetidae</taxon>
        <taxon>Ophiostomatales</taxon>
        <taxon>Ophiostomataceae</taxon>
        <taxon>Sporothrix</taxon>
    </lineage>
</organism>
<protein>
    <recommendedName>
        <fullName evidence="8">Major facilitator superfamily (MFS) profile domain-containing protein</fullName>
    </recommendedName>
</protein>
<proteinExistence type="predicted"/>
<dbReference type="InterPro" id="IPR036259">
    <property type="entry name" value="MFS_trans_sf"/>
</dbReference>
<comment type="subcellular location">
    <subcellularLocation>
        <location evidence="1">Membrane</location>
        <topology evidence="1">Multi-pass membrane protein</topology>
    </subcellularLocation>
</comment>
<evidence type="ECO:0000313" key="10">
    <source>
        <dbReference type="Proteomes" id="UP001642502"/>
    </source>
</evidence>
<feature type="transmembrane region" description="Helical" evidence="7">
    <location>
        <begin position="437"/>
        <end position="458"/>
    </location>
</feature>